<keyword evidence="2" id="KW-0812">Transmembrane</keyword>
<keyword evidence="2" id="KW-1133">Transmembrane helix</keyword>
<dbReference type="RefSeq" id="WP_204288488.1">
    <property type="nucleotide sequence ID" value="NZ_BAABEJ010000004.1"/>
</dbReference>
<comment type="caution">
    <text evidence="3">The sequence shown here is derived from an EMBL/GenBank/DDBJ whole genome shotgun (WGS) entry which is preliminary data.</text>
</comment>
<feature type="compositionally biased region" description="Pro residues" evidence="1">
    <location>
        <begin position="1"/>
        <end position="11"/>
    </location>
</feature>
<dbReference type="Proteomes" id="UP000651728">
    <property type="component" value="Unassembled WGS sequence"/>
</dbReference>
<feature type="region of interest" description="Disordered" evidence="1">
    <location>
        <begin position="1"/>
        <end position="50"/>
    </location>
</feature>
<dbReference type="EMBL" id="BOOB01000050">
    <property type="protein sequence ID" value="GIH35792.1"/>
    <property type="molecule type" value="Genomic_DNA"/>
</dbReference>
<evidence type="ECO:0000313" key="4">
    <source>
        <dbReference type="Proteomes" id="UP000651728"/>
    </source>
</evidence>
<evidence type="ECO:0000313" key="3">
    <source>
        <dbReference type="EMBL" id="GIH35792.1"/>
    </source>
</evidence>
<proteinExistence type="predicted"/>
<sequence>MSQSPFGPPDHPNQDVRFPSPYAQPDDRPGHLNASRPLDPGYPSPSEPPAARGTVSKLVLVVLAGVVAAAVAVVFYSLRDGAEKTDESQSPFRTHVVEPETLGGRAKHVTAGLRRVIDRRLATVKKAVPQATGTVVAFYGNPGDKNMVMAFAVSAPVPNPNTTIDRFVAFMGVKAGHMKQVQPGPLGGVAKCGDATFVENVVSSICFWADSNTRGMIAMYFESGDQAAAHFVTMRDEIEQRD</sequence>
<keyword evidence="4" id="KW-1185">Reference proteome</keyword>
<reference evidence="3 4" key="1">
    <citation type="submission" date="2021-01" db="EMBL/GenBank/DDBJ databases">
        <title>Whole genome shotgun sequence of Microbispora amethystogenes NBRC 101907.</title>
        <authorList>
            <person name="Komaki H."/>
            <person name="Tamura T."/>
        </authorList>
    </citation>
    <scope>NUCLEOTIDE SEQUENCE [LARGE SCALE GENOMIC DNA]</scope>
    <source>
        <strain evidence="3 4">NBRC 101907</strain>
    </source>
</reference>
<evidence type="ECO:0000256" key="1">
    <source>
        <dbReference type="SAM" id="MobiDB-lite"/>
    </source>
</evidence>
<accession>A0ABQ4FLY0</accession>
<gene>
    <name evidence="3" type="ORF">Mam01_59560</name>
</gene>
<feature type="transmembrane region" description="Helical" evidence="2">
    <location>
        <begin position="58"/>
        <end position="78"/>
    </location>
</feature>
<organism evidence="3 4">
    <name type="scientific">Microbispora amethystogenes</name>
    <dbReference type="NCBI Taxonomy" id="1427754"/>
    <lineage>
        <taxon>Bacteria</taxon>
        <taxon>Bacillati</taxon>
        <taxon>Actinomycetota</taxon>
        <taxon>Actinomycetes</taxon>
        <taxon>Streptosporangiales</taxon>
        <taxon>Streptosporangiaceae</taxon>
        <taxon>Microbispora</taxon>
    </lineage>
</organism>
<evidence type="ECO:0000256" key="2">
    <source>
        <dbReference type="SAM" id="Phobius"/>
    </source>
</evidence>
<protein>
    <submittedName>
        <fullName evidence="3">Uncharacterized protein</fullName>
    </submittedName>
</protein>
<keyword evidence="2" id="KW-0472">Membrane</keyword>
<name>A0ABQ4FLY0_9ACTN</name>